<proteinExistence type="predicted"/>
<organism evidence="2 3">
    <name type="scientific">Microbacterium alkaliflavum</name>
    <dbReference type="NCBI Taxonomy" id="3248839"/>
    <lineage>
        <taxon>Bacteria</taxon>
        <taxon>Bacillati</taxon>
        <taxon>Actinomycetota</taxon>
        <taxon>Actinomycetes</taxon>
        <taxon>Micrococcales</taxon>
        <taxon>Microbacteriaceae</taxon>
        <taxon>Microbacterium</taxon>
    </lineage>
</organism>
<keyword evidence="3" id="KW-1185">Reference proteome</keyword>
<dbReference type="SUPFAM" id="SSF69255">
    <property type="entry name" value="gp5 N-terminal domain-like"/>
    <property type="match status" value="1"/>
</dbReference>
<evidence type="ECO:0000313" key="2">
    <source>
        <dbReference type="EMBL" id="MFH8248772.1"/>
    </source>
</evidence>
<name>A0ABW7Q1S0_9MICO</name>
<comment type="caution">
    <text evidence="2">The sequence shown here is derived from an EMBL/GenBank/DDBJ whole genome shotgun (WGS) entry which is preliminary data.</text>
</comment>
<reference evidence="2 3" key="1">
    <citation type="submission" date="2024-09" db="EMBL/GenBank/DDBJ databases">
        <authorList>
            <person name="Pan X."/>
        </authorList>
    </citation>
    <scope>NUCLEOTIDE SEQUENCE [LARGE SCALE GENOMIC DNA]</scope>
    <source>
        <strain evidence="2 3">B2969</strain>
    </source>
</reference>
<dbReference type="InterPro" id="IPR006531">
    <property type="entry name" value="Gp5/Vgr_OB"/>
</dbReference>
<dbReference type="RefSeq" id="WP_396638732.1">
    <property type="nucleotide sequence ID" value="NZ_JBIQWL010000001.1"/>
</dbReference>
<feature type="domain" description="Gp5/Type VI secretion system Vgr protein OB-fold" evidence="1">
    <location>
        <begin position="5"/>
        <end position="71"/>
    </location>
</feature>
<accession>A0ABW7Q1S0</accession>
<dbReference type="Pfam" id="PF04717">
    <property type="entry name" value="Phage_base_V"/>
    <property type="match status" value="1"/>
</dbReference>
<dbReference type="Proteomes" id="UP001610861">
    <property type="component" value="Unassembled WGS sequence"/>
</dbReference>
<sequence length="76" mass="7983">MSLHRGIVIDTADPAGSGRLRVEVPDVSTESMWAPTLIPLGVIDLQLPAVGTGVWVDFESDDFSSPVVLGLIAPTP</sequence>
<gene>
    <name evidence="2" type="ORF">ACH3VR_00210</name>
</gene>
<protein>
    <submittedName>
        <fullName evidence="2">Phage baseplate assembly protein V</fullName>
    </submittedName>
</protein>
<evidence type="ECO:0000259" key="1">
    <source>
        <dbReference type="Pfam" id="PF04717"/>
    </source>
</evidence>
<dbReference type="EMBL" id="JBIQWL010000001">
    <property type="protein sequence ID" value="MFH8248772.1"/>
    <property type="molecule type" value="Genomic_DNA"/>
</dbReference>
<evidence type="ECO:0000313" key="3">
    <source>
        <dbReference type="Proteomes" id="UP001610861"/>
    </source>
</evidence>